<accession>A0A0D1CFR4</accession>
<proteinExistence type="predicted"/>
<protein>
    <submittedName>
        <fullName evidence="2">Uncharacterized protein</fullName>
    </submittedName>
</protein>
<evidence type="ECO:0000256" key="1">
    <source>
        <dbReference type="SAM" id="MobiDB-lite"/>
    </source>
</evidence>
<organism evidence="2 3">
    <name type="scientific">Mycosarcoma maydis</name>
    <name type="common">Corn smut fungus</name>
    <name type="synonym">Ustilago maydis</name>
    <dbReference type="NCBI Taxonomy" id="5270"/>
    <lineage>
        <taxon>Eukaryota</taxon>
        <taxon>Fungi</taxon>
        <taxon>Dikarya</taxon>
        <taxon>Basidiomycota</taxon>
        <taxon>Ustilaginomycotina</taxon>
        <taxon>Ustilaginomycetes</taxon>
        <taxon>Ustilaginales</taxon>
        <taxon>Ustilaginaceae</taxon>
        <taxon>Mycosarcoma</taxon>
    </lineage>
</organism>
<dbReference type="GeneID" id="23561626"/>
<dbReference type="KEGG" id="uma:UMAG_00276"/>
<evidence type="ECO:0000313" key="3">
    <source>
        <dbReference type="Proteomes" id="UP000000561"/>
    </source>
</evidence>
<sequence length="139" mass="15282">MSRPTNKRDKQELSANRETITDLRCARSALQCMPPCCVRVKLTQTVGSSATLFLTWTPLAKSKIFPAVTVYAGADKQATHDWTMSLVALYVLGIQLGFPSTRVLKGSDCVAEVGEKGDHPTQSADDRPEPNIQANRTRF</sequence>
<dbReference type="EMBL" id="CM003140">
    <property type="protein sequence ID" value="KIS71847.1"/>
    <property type="molecule type" value="Genomic_DNA"/>
</dbReference>
<keyword evidence="3" id="KW-1185">Reference proteome</keyword>
<dbReference type="RefSeq" id="XP_011386193.1">
    <property type="nucleotide sequence ID" value="XM_011387891.1"/>
</dbReference>
<gene>
    <name evidence="2" type="ORF">UMAG_00276</name>
</gene>
<dbReference type="VEuPathDB" id="FungiDB:UMAG_00276"/>
<dbReference type="Proteomes" id="UP000000561">
    <property type="component" value="Chromosome 1"/>
</dbReference>
<dbReference type="InParanoid" id="A0A0D1CFR4"/>
<evidence type="ECO:0000313" key="2">
    <source>
        <dbReference type="EMBL" id="KIS71847.1"/>
    </source>
</evidence>
<reference evidence="2 3" key="1">
    <citation type="journal article" date="2006" name="Nature">
        <title>Insights from the genome of the biotrophic fungal plant pathogen Ustilago maydis.</title>
        <authorList>
            <person name="Kamper J."/>
            <person name="Kahmann R."/>
            <person name="Bolker M."/>
            <person name="Ma L.J."/>
            <person name="Brefort T."/>
            <person name="Saville B.J."/>
            <person name="Banuett F."/>
            <person name="Kronstad J.W."/>
            <person name="Gold S.E."/>
            <person name="Muller O."/>
            <person name="Perlin M.H."/>
            <person name="Wosten H.A."/>
            <person name="de Vries R."/>
            <person name="Ruiz-Herrera J."/>
            <person name="Reynaga-Pena C.G."/>
            <person name="Snetselaar K."/>
            <person name="McCann M."/>
            <person name="Perez-Martin J."/>
            <person name="Feldbrugge M."/>
            <person name="Basse C.W."/>
            <person name="Steinberg G."/>
            <person name="Ibeas J.I."/>
            <person name="Holloman W."/>
            <person name="Guzman P."/>
            <person name="Farman M."/>
            <person name="Stajich J.E."/>
            <person name="Sentandreu R."/>
            <person name="Gonzalez-Prieto J.M."/>
            <person name="Kennell J.C."/>
            <person name="Molina L."/>
            <person name="Schirawski J."/>
            <person name="Mendoza-Mendoza A."/>
            <person name="Greilinger D."/>
            <person name="Munch K."/>
            <person name="Rossel N."/>
            <person name="Scherer M."/>
            <person name="Vranes M."/>
            <person name="Ladendorf O."/>
            <person name="Vincon V."/>
            <person name="Fuchs U."/>
            <person name="Sandrock B."/>
            <person name="Meng S."/>
            <person name="Ho E.C."/>
            <person name="Cahill M.J."/>
            <person name="Boyce K.J."/>
            <person name="Klose J."/>
            <person name="Klosterman S.J."/>
            <person name="Deelstra H.J."/>
            <person name="Ortiz-Castellanos L."/>
            <person name="Li W."/>
            <person name="Sanchez-Alonso P."/>
            <person name="Schreier P.H."/>
            <person name="Hauser-Hahn I."/>
            <person name="Vaupel M."/>
            <person name="Koopmann E."/>
            <person name="Friedrich G."/>
            <person name="Voss H."/>
            <person name="Schluter T."/>
            <person name="Margolis J."/>
            <person name="Platt D."/>
            <person name="Swimmer C."/>
            <person name="Gnirke A."/>
            <person name="Chen F."/>
            <person name="Vysotskaia V."/>
            <person name="Mannhaupt G."/>
            <person name="Guldener U."/>
            <person name="Munsterkotter M."/>
            <person name="Haase D."/>
            <person name="Oesterheld M."/>
            <person name="Mewes H.W."/>
            <person name="Mauceli E.W."/>
            <person name="DeCaprio D."/>
            <person name="Wade C.M."/>
            <person name="Butler J."/>
            <person name="Young S."/>
            <person name="Jaffe D.B."/>
            <person name="Calvo S."/>
            <person name="Nusbaum C."/>
            <person name="Galagan J."/>
            <person name="Birren B.W."/>
        </authorList>
    </citation>
    <scope>NUCLEOTIDE SEQUENCE [LARGE SCALE GENOMIC DNA]</scope>
    <source>
        <strain evidence="3">DSM 14603 / FGSC 9021 / UM521</strain>
    </source>
</reference>
<name>A0A0D1CFR4_MYCMD</name>
<dbReference type="AlphaFoldDB" id="A0A0D1CFR4"/>
<feature type="compositionally biased region" description="Basic and acidic residues" evidence="1">
    <location>
        <begin position="114"/>
        <end position="129"/>
    </location>
</feature>
<feature type="region of interest" description="Disordered" evidence="1">
    <location>
        <begin position="114"/>
        <end position="139"/>
    </location>
</feature>